<reference evidence="4" key="1">
    <citation type="submission" date="2010-02" db="EMBL/GenBank/DDBJ databases">
        <title>Sequencing and annotation of the Blastocystis hominis genome.</title>
        <authorList>
            <person name="Wincker P."/>
        </authorList>
    </citation>
    <scope>NUCLEOTIDE SEQUENCE</scope>
    <source>
        <strain evidence="4">Singapore isolate B</strain>
    </source>
</reference>
<gene>
    <name evidence="4" type="ORF">GSBLH_T00000444001</name>
</gene>
<feature type="region of interest" description="Disordered" evidence="2">
    <location>
        <begin position="355"/>
        <end position="397"/>
    </location>
</feature>
<dbReference type="OrthoDB" id="666364at2759"/>
<dbReference type="Proteomes" id="UP000008312">
    <property type="component" value="Unassembled WGS sequence"/>
</dbReference>
<dbReference type="OMA" id="YGQRRGW"/>
<accession>D8LW70</accession>
<dbReference type="PANTHER" id="PTHR12096">
    <property type="entry name" value="NUCLEAR PROTEIN SKIP-RELATED"/>
    <property type="match status" value="1"/>
</dbReference>
<comment type="similarity">
    <text evidence="1">Belongs to the SNW family.</text>
</comment>
<dbReference type="InterPro" id="IPR004015">
    <property type="entry name" value="SKI-int_prot_SKIP_SNW-dom"/>
</dbReference>
<evidence type="ECO:0000256" key="1">
    <source>
        <dbReference type="ARBA" id="ARBA00010197"/>
    </source>
</evidence>
<dbReference type="InterPro" id="IPR017862">
    <property type="entry name" value="SKI-int_prot_SKIP"/>
</dbReference>
<protein>
    <recommendedName>
        <fullName evidence="3">SKI-interacting protein SKIP SNW domain-containing protein</fullName>
    </recommendedName>
</protein>
<dbReference type="InParanoid" id="D8LW70"/>
<name>D8LW70_BLAHO</name>
<evidence type="ECO:0000256" key="2">
    <source>
        <dbReference type="SAM" id="MobiDB-lite"/>
    </source>
</evidence>
<feature type="domain" description="SKI-interacting protein SKIP SNW" evidence="3">
    <location>
        <begin position="174"/>
        <end position="329"/>
    </location>
</feature>
<dbReference type="FunCoup" id="D8LW70">
    <property type="interactions" value="424"/>
</dbReference>
<dbReference type="GO" id="GO:0000398">
    <property type="term" value="P:mRNA splicing, via spliceosome"/>
    <property type="evidence" value="ECO:0007669"/>
    <property type="project" value="InterPro"/>
</dbReference>
<dbReference type="Pfam" id="PF02731">
    <property type="entry name" value="SKIP_SNW"/>
    <property type="match status" value="1"/>
</dbReference>
<evidence type="ECO:0000313" key="4">
    <source>
        <dbReference type="EMBL" id="CBK20059.2"/>
    </source>
</evidence>
<evidence type="ECO:0000259" key="3">
    <source>
        <dbReference type="Pfam" id="PF02731"/>
    </source>
</evidence>
<sequence length="515" mass="59051">MLRLTEVLPAPVNKYVEVKKQEVSKPKAKKVYNIPPYGQRENYVPRTLEDFGDGGAFPEILILQYPLDMGRSDRAGDTRVVTVATDEDGVPDFQKNLLNQGSNKQMIVHTKVSSLIGSSAEDDDLARPSDEAIAALTQKTREAMEKKVNRKIAYALPGKLPEGSLPGDVKPAEFYKYTPVEPLTGRVLDQRVIHMVEVEQDPLDPPKFRHLKVPAAFNDDPVPILHSPPRKVTVQDQQDWKIPPCISNWKNARGYTIPLDKRLAADGRGLQQTVVNDRFATFAEALQVAESKMREEVELRNSIVRQQKEKERLSQEELLRRRALEVRQQHEDRRRIDSASFFFFFLVDYRRENPEDREARRERDRQREKLRREAERDLRRRAQGRRTQEERERERDISEKIALGQAAVASNSGVTFDSRLFDQSGGMGSGMAADDGRNGETPLFMDKMETRYRVDEAETMKYTQDDVMKAAERGGARSELDVEEENYRKRASAYSGTVEFTDGVVNSEKRHKKEE</sequence>
<keyword evidence="5" id="KW-1185">Reference proteome</keyword>
<dbReference type="RefSeq" id="XP_012894107.1">
    <property type="nucleotide sequence ID" value="XM_013038653.1"/>
</dbReference>
<proteinExistence type="inferred from homology"/>
<evidence type="ECO:0000313" key="5">
    <source>
        <dbReference type="Proteomes" id="UP000008312"/>
    </source>
</evidence>
<dbReference type="AlphaFoldDB" id="D8LW70"/>
<dbReference type="GeneID" id="24917753"/>
<dbReference type="EMBL" id="FN668638">
    <property type="protein sequence ID" value="CBK20059.2"/>
    <property type="molecule type" value="Genomic_DNA"/>
</dbReference>
<dbReference type="GO" id="GO:0005681">
    <property type="term" value="C:spliceosomal complex"/>
    <property type="evidence" value="ECO:0007669"/>
    <property type="project" value="InterPro"/>
</dbReference>
<organism evidence="4">
    <name type="scientific">Blastocystis hominis</name>
    <dbReference type="NCBI Taxonomy" id="12968"/>
    <lineage>
        <taxon>Eukaryota</taxon>
        <taxon>Sar</taxon>
        <taxon>Stramenopiles</taxon>
        <taxon>Bigyra</taxon>
        <taxon>Opalozoa</taxon>
        <taxon>Opalinata</taxon>
        <taxon>Blastocystidae</taxon>
        <taxon>Blastocystis</taxon>
    </lineage>
</organism>